<comment type="caution">
    <text evidence="2">The sequence shown here is derived from an EMBL/GenBank/DDBJ whole genome shotgun (WGS) entry which is preliminary data.</text>
</comment>
<evidence type="ECO:0000259" key="1">
    <source>
        <dbReference type="PROSITE" id="PS50965"/>
    </source>
</evidence>
<sequence length="316" mass="37003">MSEEIAVYQQVKKRLSAEYPENQTILDRCGMKLAGFFGEASLAYSLSHYEKESFRIFHDLRLYDGKNFFQLDFLILTSSFAAIIEVKNIAGKLYFDVDHHQLLREKDGITETFSCPLLQVRMHKEQLNWWLYRYGIHDLPIVHFVVISNPRTQLKFSTPTLSAQVMHQKKLYFALQDTNHTYTKEYLDIKTLKKLQEEILREHHPIRGTEVLKNLGITSDDLIPGIICPSCDRPPLIRLHGRWTCEFCEEIFKDEVCEQTLKDMHLFYENKVPLAQIQDFLNLSSSQVTKRICKKFNIPVCGRGKATRYVLDAFDR</sequence>
<feature type="domain" description="NERD" evidence="1">
    <location>
        <begin position="34"/>
        <end position="150"/>
    </location>
</feature>
<keyword evidence="3" id="KW-1185">Reference proteome</keyword>
<dbReference type="PROSITE" id="PS50965">
    <property type="entry name" value="NERD"/>
    <property type="match status" value="1"/>
</dbReference>
<proteinExistence type="predicted"/>
<accession>A0ABW3L612</accession>
<dbReference type="Proteomes" id="UP001596990">
    <property type="component" value="Unassembled WGS sequence"/>
</dbReference>
<reference evidence="3" key="1">
    <citation type="journal article" date="2019" name="Int. J. Syst. Evol. Microbiol.">
        <title>The Global Catalogue of Microorganisms (GCM) 10K type strain sequencing project: providing services to taxonomists for standard genome sequencing and annotation.</title>
        <authorList>
            <consortium name="The Broad Institute Genomics Platform"/>
            <consortium name="The Broad Institute Genome Sequencing Center for Infectious Disease"/>
            <person name="Wu L."/>
            <person name="Ma J."/>
        </authorList>
    </citation>
    <scope>NUCLEOTIDE SEQUENCE [LARGE SCALE GENOMIC DNA]</scope>
    <source>
        <strain evidence="3">CCUG 56607</strain>
    </source>
</reference>
<dbReference type="InterPro" id="IPR011528">
    <property type="entry name" value="NERD"/>
</dbReference>
<dbReference type="EMBL" id="JBHTKL010000006">
    <property type="protein sequence ID" value="MFD1020907.1"/>
    <property type="molecule type" value="Genomic_DNA"/>
</dbReference>
<dbReference type="Pfam" id="PF08378">
    <property type="entry name" value="NERD"/>
    <property type="match status" value="1"/>
</dbReference>
<name>A0ABW3L612_9BACI</name>
<evidence type="ECO:0000313" key="2">
    <source>
        <dbReference type="EMBL" id="MFD1020907.1"/>
    </source>
</evidence>
<gene>
    <name evidence="2" type="ORF">ACFQ2J_17090</name>
</gene>
<organism evidence="2 3">
    <name type="scientific">Thalassobacillus hwangdonensis</name>
    <dbReference type="NCBI Taxonomy" id="546108"/>
    <lineage>
        <taxon>Bacteria</taxon>
        <taxon>Bacillati</taxon>
        <taxon>Bacillota</taxon>
        <taxon>Bacilli</taxon>
        <taxon>Bacillales</taxon>
        <taxon>Bacillaceae</taxon>
        <taxon>Thalassobacillus</taxon>
    </lineage>
</organism>
<protein>
    <submittedName>
        <fullName evidence="2">Nuclease-related domain-containing protein</fullName>
    </submittedName>
</protein>
<evidence type="ECO:0000313" key="3">
    <source>
        <dbReference type="Proteomes" id="UP001596990"/>
    </source>
</evidence>